<accession>A0A3D8R3Y1</accession>
<dbReference type="PANTHER" id="PTHR44051">
    <property type="entry name" value="GLUTATHIONE S-TRANSFERASE-RELATED"/>
    <property type="match status" value="1"/>
</dbReference>
<dbReference type="InterPro" id="IPR036282">
    <property type="entry name" value="Glutathione-S-Trfase_C_sf"/>
</dbReference>
<name>A0A3D8R3Y1_9EURO</name>
<comment type="similarity">
    <text evidence="1">Belongs to the GST superfamily.</text>
</comment>
<dbReference type="InterPro" id="IPR004045">
    <property type="entry name" value="Glutathione_S-Trfase_N"/>
</dbReference>
<dbReference type="Gene3D" id="1.20.1050.10">
    <property type="match status" value="1"/>
</dbReference>
<dbReference type="PROSITE" id="PS50404">
    <property type="entry name" value="GST_NTER"/>
    <property type="match status" value="1"/>
</dbReference>
<dbReference type="STRING" id="1810919.A0A3D8R3Y1"/>
<dbReference type="Proteomes" id="UP000256690">
    <property type="component" value="Unassembled WGS sequence"/>
</dbReference>
<dbReference type="CDD" id="cd03057">
    <property type="entry name" value="GST_N_Beta"/>
    <property type="match status" value="1"/>
</dbReference>
<evidence type="ECO:0008006" key="6">
    <source>
        <dbReference type="Google" id="ProtNLM"/>
    </source>
</evidence>
<proteinExistence type="inferred from homology"/>
<evidence type="ECO:0000313" key="5">
    <source>
        <dbReference type="Proteomes" id="UP000256690"/>
    </source>
</evidence>
<dbReference type="CDD" id="cd03188">
    <property type="entry name" value="GST_C_Beta"/>
    <property type="match status" value="1"/>
</dbReference>
<reference evidence="4 5" key="1">
    <citation type="journal article" date="2018" name="IMA Fungus">
        <title>IMA Genome-F 9: Draft genome sequence of Annulohypoxylon stygium, Aspergillus mulundensis, Berkeleyomyces basicola (syn. Thielaviopsis basicola), Ceratocystis smalleyi, two Cercospora beticola strains, Coleophoma cylindrospora, Fusarium fracticaudum, Phialophora cf. hyalina, and Morchella septimelata.</title>
        <authorList>
            <person name="Wingfield B.D."/>
            <person name="Bills G.F."/>
            <person name="Dong Y."/>
            <person name="Huang W."/>
            <person name="Nel W.J."/>
            <person name="Swalarsk-Parry B.S."/>
            <person name="Vaghefi N."/>
            <person name="Wilken P.M."/>
            <person name="An Z."/>
            <person name="de Beer Z.W."/>
            <person name="De Vos L."/>
            <person name="Chen L."/>
            <person name="Duong T.A."/>
            <person name="Gao Y."/>
            <person name="Hammerbacher A."/>
            <person name="Kikkert J.R."/>
            <person name="Li Y."/>
            <person name="Li H."/>
            <person name="Li K."/>
            <person name="Li Q."/>
            <person name="Liu X."/>
            <person name="Ma X."/>
            <person name="Naidoo K."/>
            <person name="Pethybridge S.J."/>
            <person name="Sun J."/>
            <person name="Steenkamp E.T."/>
            <person name="van der Nest M.A."/>
            <person name="van Wyk S."/>
            <person name="Wingfield M.J."/>
            <person name="Xiong C."/>
            <person name="Yue Q."/>
            <person name="Zhang X."/>
        </authorList>
    </citation>
    <scope>NUCLEOTIDE SEQUENCE [LARGE SCALE GENOMIC DNA]</scope>
    <source>
        <strain evidence="4 5">DSM 5745</strain>
    </source>
</reference>
<dbReference type="PROSITE" id="PS50405">
    <property type="entry name" value="GST_CTER"/>
    <property type="match status" value="1"/>
</dbReference>
<dbReference type="Pfam" id="PF13409">
    <property type="entry name" value="GST_N_2"/>
    <property type="match status" value="1"/>
</dbReference>
<organism evidence="4 5">
    <name type="scientific">Aspergillus mulundensis</name>
    <dbReference type="NCBI Taxonomy" id="1810919"/>
    <lineage>
        <taxon>Eukaryota</taxon>
        <taxon>Fungi</taxon>
        <taxon>Dikarya</taxon>
        <taxon>Ascomycota</taxon>
        <taxon>Pezizomycotina</taxon>
        <taxon>Eurotiomycetes</taxon>
        <taxon>Eurotiomycetidae</taxon>
        <taxon>Eurotiales</taxon>
        <taxon>Aspergillaceae</taxon>
        <taxon>Aspergillus</taxon>
        <taxon>Aspergillus subgen. Nidulantes</taxon>
    </lineage>
</organism>
<dbReference type="SUPFAM" id="SSF52833">
    <property type="entry name" value="Thioredoxin-like"/>
    <property type="match status" value="1"/>
</dbReference>
<dbReference type="InterPro" id="IPR040079">
    <property type="entry name" value="Glutathione_S-Trfase"/>
</dbReference>
<gene>
    <name evidence="4" type="ORF">DSM5745_08479</name>
</gene>
<feature type="domain" description="GST N-terminal" evidence="2">
    <location>
        <begin position="1"/>
        <end position="83"/>
    </location>
</feature>
<feature type="domain" description="GST C-terminal" evidence="3">
    <location>
        <begin position="88"/>
        <end position="218"/>
    </location>
</feature>
<dbReference type="PANTHER" id="PTHR44051:SF8">
    <property type="entry name" value="GLUTATHIONE S-TRANSFERASE GSTA"/>
    <property type="match status" value="1"/>
</dbReference>
<dbReference type="EMBL" id="PVWQ01000011">
    <property type="protein sequence ID" value="RDW68719.1"/>
    <property type="molecule type" value="Genomic_DNA"/>
</dbReference>
<evidence type="ECO:0000256" key="1">
    <source>
        <dbReference type="ARBA" id="ARBA00007409"/>
    </source>
</evidence>
<evidence type="ECO:0000259" key="2">
    <source>
        <dbReference type="PROSITE" id="PS50404"/>
    </source>
</evidence>
<dbReference type="Gene3D" id="3.40.30.10">
    <property type="entry name" value="Glutaredoxin"/>
    <property type="match status" value="1"/>
</dbReference>
<dbReference type="Pfam" id="PF13410">
    <property type="entry name" value="GST_C_2"/>
    <property type="match status" value="1"/>
</dbReference>
<evidence type="ECO:0000313" key="4">
    <source>
        <dbReference type="EMBL" id="RDW68719.1"/>
    </source>
</evidence>
<dbReference type="RefSeq" id="XP_026600508.1">
    <property type="nucleotide sequence ID" value="XM_026750495.1"/>
</dbReference>
<dbReference type="InterPro" id="IPR036249">
    <property type="entry name" value="Thioredoxin-like_sf"/>
</dbReference>
<dbReference type="GeneID" id="38118849"/>
<protein>
    <recommendedName>
        <fullName evidence="6">Glutathione S-transferase</fullName>
    </recommendedName>
</protein>
<comment type="caution">
    <text evidence="4">The sequence shown here is derived from an EMBL/GenBank/DDBJ whole genome shotgun (WGS) entry which is preliminary data.</text>
</comment>
<dbReference type="InterPro" id="IPR010987">
    <property type="entry name" value="Glutathione-S-Trfase_C-like"/>
</dbReference>
<dbReference type="SUPFAM" id="SSF47616">
    <property type="entry name" value="GST C-terminal domain-like"/>
    <property type="match status" value="1"/>
</dbReference>
<dbReference type="SFLD" id="SFLDS00019">
    <property type="entry name" value="Glutathione_Transferase_(cytos"/>
    <property type="match status" value="1"/>
</dbReference>
<dbReference type="SFLD" id="SFLDG00358">
    <property type="entry name" value="Main_(cytGST)"/>
    <property type="match status" value="1"/>
</dbReference>
<keyword evidence="5" id="KW-1185">Reference proteome</keyword>
<sequence length="218" mass="24462">MPDIKLFFTPGACSLAPHILLHETNLDFTPLLIKPNGLEVDFPSDYKALNPKMRVPVIVVDGEVVTEVPAICTLISQLSPNNKIMGATPLETVRIYEWLNYLSGTVHAAGFGLLFRPWRWTVSGDEEVHVGIKEKARENIRAAFELIEGRLTEESTFALGDELTAVDAFLYPLYRWAVVSAFDLVPYPKLGSLIRRLEGRESVRIVLEKEGLERVTEL</sequence>
<evidence type="ECO:0000259" key="3">
    <source>
        <dbReference type="PROSITE" id="PS50405"/>
    </source>
</evidence>
<dbReference type="AlphaFoldDB" id="A0A3D8R3Y1"/>
<dbReference type="OrthoDB" id="2309723at2759"/>